<keyword evidence="3" id="KW-1185">Reference proteome</keyword>
<protein>
    <submittedName>
        <fullName evidence="2">Uncharacterized protein</fullName>
    </submittedName>
</protein>
<dbReference type="Proteomes" id="UP000327013">
    <property type="component" value="Chromosome 6"/>
</dbReference>
<dbReference type="PANTHER" id="PTHR34116:SF9">
    <property type="entry name" value="OS08G0346600 PROTEIN"/>
    <property type="match status" value="1"/>
</dbReference>
<organism evidence="2 3">
    <name type="scientific">Carpinus fangiana</name>
    <dbReference type="NCBI Taxonomy" id="176857"/>
    <lineage>
        <taxon>Eukaryota</taxon>
        <taxon>Viridiplantae</taxon>
        <taxon>Streptophyta</taxon>
        <taxon>Embryophyta</taxon>
        <taxon>Tracheophyta</taxon>
        <taxon>Spermatophyta</taxon>
        <taxon>Magnoliopsida</taxon>
        <taxon>eudicotyledons</taxon>
        <taxon>Gunneridae</taxon>
        <taxon>Pentapetalae</taxon>
        <taxon>rosids</taxon>
        <taxon>fabids</taxon>
        <taxon>Fagales</taxon>
        <taxon>Betulaceae</taxon>
        <taxon>Carpinus</taxon>
    </lineage>
</organism>
<feature type="transmembrane region" description="Helical" evidence="1">
    <location>
        <begin position="12"/>
        <end position="33"/>
    </location>
</feature>
<keyword evidence="1" id="KW-1133">Transmembrane helix</keyword>
<evidence type="ECO:0000313" key="3">
    <source>
        <dbReference type="Proteomes" id="UP000327013"/>
    </source>
</evidence>
<feature type="transmembrane region" description="Helical" evidence="1">
    <location>
        <begin position="45"/>
        <end position="69"/>
    </location>
</feature>
<name>A0A5N6RIL4_9ROSI</name>
<keyword evidence="1" id="KW-0812">Transmembrane</keyword>
<dbReference type="PANTHER" id="PTHR34116">
    <property type="entry name" value="PLASMINOGEN ACTIVATOR INHIBITOR"/>
    <property type="match status" value="1"/>
</dbReference>
<feature type="transmembrane region" description="Helical" evidence="1">
    <location>
        <begin position="75"/>
        <end position="100"/>
    </location>
</feature>
<sequence>MLLCAYPLLNTIVFGFFGIGYSLCFFFSSWKAVSLVINKSLRVRIYGLAFTVLISLPVQILCLGLSVLWEPEDPAYGGVALVVFISTFLCAVVGEGILVIKPITDALAAGGECCRWPVPSRRWEEGRNPAGCGV</sequence>
<dbReference type="OrthoDB" id="539709at2759"/>
<reference evidence="2 3" key="1">
    <citation type="submission" date="2019-06" db="EMBL/GenBank/DDBJ databases">
        <title>A chromosomal-level reference genome of Carpinus fangiana (Coryloideae, Betulaceae).</title>
        <authorList>
            <person name="Yang X."/>
            <person name="Wang Z."/>
            <person name="Zhang L."/>
            <person name="Hao G."/>
            <person name="Liu J."/>
            <person name="Yang Y."/>
        </authorList>
    </citation>
    <scope>NUCLEOTIDE SEQUENCE [LARGE SCALE GENOMIC DNA]</scope>
    <source>
        <strain evidence="2">Cfa_2016G</strain>
        <tissue evidence="2">Leaf</tissue>
    </source>
</reference>
<evidence type="ECO:0000256" key="1">
    <source>
        <dbReference type="SAM" id="Phobius"/>
    </source>
</evidence>
<proteinExistence type="predicted"/>
<dbReference type="EMBL" id="CM017326">
    <property type="protein sequence ID" value="KAE8077631.1"/>
    <property type="molecule type" value="Genomic_DNA"/>
</dbReference>
<keyword evidence="1" id="KW-0472">Membrane</keyword>
<evidence type="ECO:0000313" key="2">
    <source>
        <dbReference type="EMBL" id="KAE8077631.1"/>
    </source>
</evidence>
<gene>
    <name evidence="2" type="ORF">FH972_016178</name>
</gene>
<dbReference type="AlphaFoldDB" id="A0A5N6RIL4"/>
<accession>A0A5N6RIL4</accession>